<organism evidence="7 8">
    <name type="scientific">Acidilutibacter cellobiosedens</name>
    <dbReference type="NCBI Taxonomy" id="2507161"/>
    <lineage>
        <taxon>Bacteria</taxon>
        <taxon>Bacillati</taxon>
        <taxon>Bacillota</taxon>
        <taxon>Tissierellia</taxon>
        <taxon>Tissierellales</taxon>
        <taxon>Acidilutibacteraceae</taxon>
        <taxon>Acidilutibacter</taxon>
    </lineage>
</organism>
<dbReference type="GO" id="GO:0016491">
    <property type="term" value="F:oxidoreductase activity"/>
    <property type="evidence" value="ECO:0007669"/>
    <property type="project" value="UniProtKB-KW"/>
</dbReference>
<evidence type="ECO:0000259" key="6">
    <source>
        <dbReference type="Pfam" id="PF08240"/>
    </source>
</evidence>
<reference evidence="8" key="1">
    <citation type="submission" date="2019-01" db="EMBL/GenBank/DDBJ databases">
        <title>Draft genomes of a novel of Sporanaerobacter strains.</title>
        <authorList>
            <person name="Ma S."/>
        </authorList>
    </citation>
    <scope>NUCLEOTIDE SEQUENCE [LARGE SCALE GENOMIC DNA]</scope>
    <source>
        <strain evidence="8">NJN-17</strain>
    </source>
</reference>
<gene>
    <name evidence="7" type="ORF">EQM13_02685</name>
</gene>
<dbReference type="InterPro" id="IPR050129">
    <property type="entry name" value="Zn_alcohol_dh"/>
</dbReference>
<feature type="domain" description="Alcohol dehydrogenase-like N-terminal" evidence="6">
    <location>
        <begin position="24"/>
        <end position="128"/>
    </location>
</feature>
<keyword evidence="3" id="KW-0560">Oxidoreductase</keyword>
<comment type="similarity">
    <text evidence="4">Belongs to the zinc-containing alcohol dehydrogenase family.</text>
</comment>
<evidence type="ECO:0000256" key="4">
    <source>
        <dbReference type="RuleBase" id="RU361277"/>
    </source>
</evidence>
<dbReference type="InterPro" id="IPR036291">
    <property type="entry name" value="NAD(P)-bd_dom_sf"/>
</dbReference>
<comment type="cofactor">
    <cofactor evidence="4">
        <name>Zn(2+)</name>
        <dbReference type="ChEBI" id="CHEBI:29105"/>
    </cofactor>
</comment>
<dbReference type="Proteomes" id="UP000287969">
    <property type="component" value="Chromosome"/>
</dbReference>
<dbReference type="PROSITE" id="PS00059">
    <property type="entry name" value="ADH_ZINC"/>
    <property type="match status" value="1"/>
</dbReference>
<proteinExistence type="inferred from homology"/>
<evidence type="ECO:0000256" key="2">
    <source>
        <dbReference type="ARBA" id="ARBA00022833"/>
    </source>
</evidence>
<feature type="domain" description="Alcohol dehydrogenase-like C-terminal" evidence="5">
    <location>
        <begin position="176"/>
        <end position="306"/>
    </location>
</feature>
<dbReference type="Gene3D" id="3.90.180.10">
    <property type="entry name" value="Medium-chain alcohol dehydrogenases, catalytic domain"/>
    <property type="match status" value="1"/>
</dbReference>
<dbReference type="OrthoDB" id="9787435at2"/>
<dbReference type="Gene3D" id="3.40.50.720">
    <property type="entry name" value="NAD(P)-binding Rossmann-like Domain"/>
    <property type="match status" value="1"/>
</dbReference>
<dbReference type="SUPFAM" id="SSF50129">
    <property type="entry name" value="GroES-like"/>
    <property type="match status" value="1"/>
</dbReference>
<sequence>MKAAVFHGIEDIRIEEREIPKIDDDGILIKVSYCAICGTDVRIYFNGQDNVIPPRITGHEISGVIDSIGKNVQGYKVGDKVVVVPQIACGKCFECLRGNSNMCNSADVIGYGLDGGFAEYMAVPGKAVEHGNVIKLEKDQDLKFSCIAEPLSCVINGHKNLNIKLGDDVLIVGAGPIGTMHALLSKAQGATRVILADIEENRLNLAHELGTDFVIDTSKTDLYEEVNEITKGQGVDVGIAACSVPSVQSQVLSVIKKGGKALFFAGLPKGKSINPIDTNIIHYKEISLYGSFGSTITQHITALKLINSKVINADRLITTILPIDKLVDGIKMVRRGEGLKIAIKMS</sequence>
<name>A0A410Q9B7_9FIRM</name>
<keyword evidence="8" id="KW-1185">Reference proteome</keyword>
<accession>A0A410Q9B7</accession>
<evidence type="ECO:0000256" key="1">
    <source>
        <dbReference type="ARBA" id="ARBA00022723"/>
    </source>
</evidence>
<dbReference type="KEGG" id="spoa:EQM13_02685"/>
<keyword evidence="2 4" id="KW-0862">Zinc</keyword>
<evidence type="ECO:0000256" key="3">
    <source>
        <dbReference type="ARBA" id="ARBA00023002"/>
    </source>
</evidence>
<dbReference type="PANTHER" id="PTHR43401">
    <property type="entry name" value="L-THREONINE 3-DEHYDROGENASE"/>
    <property type="match status" value="1"/>
</dbReference>
<keyword evidence="1 4" id="KW-0479">Metal-binding</keyword>
<dbReference type="InterPro" id="IPR013149">
    <property type="entry name" value="ADH-like_C"/>
</dbReference>
<dbReference type="Pfam" id="PF00107">
    <property type="entry name" value="ADH_zinc_N"/>
    <property type="match status" value="1"/>
</dbReference>
<dbReference type="SUPFAM" id="SSF51735">
    <property type="entry name" value="NAD(P)-binding Rossmann-fold domains"/>
    <property type="match status" value="1"/>
</dbReference>
<dbReference type="InterPro" id="IPR002328">
    <property type="entry name" value="ADH_Zn_CS"/>
</dbReference>
<evidence type="ECO:0000313" key="7">
    <source>
        <dbReference type="EMBL" id="QAT60559.1"/>
    </source>
</evidence>
<dbReference type="AlphaFoldDB" id="A0A410Q9B7"/>
<dbReference type="InterPro" id="IPR011032">
    <property type="entry name" value="GroES-like_sf"/>
</dbReference>
<dbReference type="Pfam" id="PF08240">
    <property type="entry name" value="ADH_N"/>
    <property type="match status" value="1"/>
</dbReference>
<dbReference type="RefSeq" id="WP_114218315.1">
    <property type="nucleotide sequence ID" value="NZ_CP035282.1"/>
</dbReference>
<dbReference type="InterPro" id="IPR013154">
    <property type="entry name" value="ADH-like_N"/>
</dbReference>
<evidence type="ECO:0000259" key="5">
    <source>
        <dbReference type="Pfam" id="PF00107"/>
    </source>
</evidence>
<dbReference type="PANTHER" id="PTHR43401:SF2">
    <property type="entry name" value="L-THREONINE 3-DEHYDROGENASE"/>
    <property type="match status" value="1"/>
</dbReference>
<evidence type="ECO:0000313" key="8">
    <source>
        <dbReference type="Proteomes" id="UP000287969"/>
    </source>
</evidence>
<dbReference type="CDD" id="cd08235">
    <property type="entry name" value="iditol_2_DH_like"/>
    <property type="match status" value="1"/>
</dbReference>
<dbReference type="EMBL" id="CP035282">
    <property type="protein sequence ID" value="QAT60559.1"/>
    <property type="molecule type" value="Genomic_DNA"/>
</dbReference>
<dbReference type="GO" id="GO:0008270">
    <property type="term" value="F:zinc ion binding"/>
    <property type="evidence" value="ECO:0007669"/>
    <property type="project" value="InterPro"/>
</dbReference>
<protein>
    <submittedName>
        <fullName evidence="7">Alcohol dehydrogenase</fullName>
    </submittedName>
</protein>